<evidence type="ECO:0000313" key="2">
    <source>
        <dbReference type="EMBL" id="CAD8205002.1"/>
    </source>
</evidence>
<reference evidence="2" key="1">
    <citation type="submission" date="2021-01" db="EMBL/GenBank/DDBJ databases">
        <authorList>
            <consortium name="Genoscope - CEA"/>
            <person name="William W."/>
        </authorList>
    </citation>
    <scope>NUCLEOTIDE SEQUENCE</scope>
</reference>
<feature type="region of interest" description="Disordered" evidence="1">
    <location>
        <begin position="1"/>
        <end position="22"/>
    </location>
</feature>
<dbReference type="Proteomes" id="UP000683925">
    <property type="component" value="Unassembled WGS sequence"/>
</dbReference>
<evidence type="ECO:0008006" key="4">
    <source>
        <dbReference type="Google" id="ProtNLM"/>
    </source>
</evidence>
<sequence>MNTSFEQKLRSKSAYQDQNPYVPNPKIKIIEQQQNLNQTSTSSGQRPVIGNYCQKLSLQQQNLKNPKAQLKLGDFGRLSPSLFQQQNIVKDNQDRYQNKSVQYNPQQFQQLFEKVYEPSHKQNFPTRTREENNQQRFSIRSISEYKAPIQNDQNIILPHQNQNSKLQQQIPSQQFTYFVQPNNTKKQASQINQQQCSNPDQCLQINNNSQMNQYPQMNKESQVLRNSQILQNSQMNKDSQLNQEQEQEINIFESAVQIMQISCFKCQQSIKGTQFFLNCQHVFHISCLQELIIMQIDGFLQHQQLSCICKQKIPRIPNIDASFYKNCKEKLLLKQLEFIFNKYKEKLQTCRGCNFFWVCNSTQKNHYPIKYCMCKEK</sequence>
<evidence type="ECO:0000256" key="1">
    <source>
        <dbReference type="SAM" id="MobiDB-lite"/>
    </source>
</evidence>
<keyword evidence="3" id="KW-1185">Reference proteome</keyword>
<organism evidence="2 3">
    <name type="scientific">Paramecium octaurelia</name>
    <dbReference type="NCBI Taxonomy" id="43137"/>
    <lineage>
        <taxon>Eukaryota</taxon>
        <taxon>Sar</taxon>
        <taxon>Alveolata</taxon>
        <taxon>Ciliophora</taxon>
        <taxon>Intramacronucleata</taxon>
        <taxon>Oligohymenophorea</taxon>
        <taxon>Peniculida</taxon>
        <taxon>Parameciidae</taxon>
        <taxon>Paramecium</taxon>
    </lineage>
</organism>
<name>A0A8S1XX97_PAROT</name>
<dbReference type="EMBL" id="CAJJDP010000135">
    <property type="protein sequence ID" value="CAD8205002.1"/>
    <property type="molecule type" value="Genomic_DNA"/>
</dbReference>
<dbReference type="AlphaFoldDB" id="A0A8S1XX97"/>
<proteinExistence type="predicted"/>
<comment type="caution">
    <text evidence="2">The sequence shown here is derived from an EMBL/GenBank/DDBJ whole genome shotgun (WGS) entry which is preliminary data.</text>
</comment>
<dbReference type="OrthoDB" id="8191482at2759"/>
<protein>
    <recommendedName>
        <fullName evidence="4">RING-type domain-containing protein</fullName>
    </recommendedName>
</protein>
<dbReference type="OMA" id="CICKQKI"/>
<evidence type="ECO:0000313" key="3">
    <source>
        <dbReference type="Proteomes" id="UP000683925"/>
    </source>
</evidence>
<accession>A0A8S1XX97</accession>
<gene>
    <name evidence="2" type="ORF">POCTA_138.1.T1340082</name>
</gene>